<protein>
    <submittedName>
        <fullName evidence="1">Uncharacterized protein</fullName>
    </submittedName>
</protein>
<dbReference type="AlphaFoldDB" id="A0A5C6NXP2"/>
<dbReference type="EMBL" id="RHFK02000008">
    <property type="protein sequence ID" value="TWW71588.1"/>
    <property type="molecule type" value="Genomic_DNA"/>
</dbReference>
<accession>A0A5C6NXP2</accession>
<organism evidence="1 2">
    <name type="scientific">Takifugu flavidus</name>
    <name type="common">sansaifugu</name>
    <dbReference type="NCBI Taxonomy" id="433684"/>
    <lineage>
        <taxon>Eukaryota</taxon>
        <taxon>Metazoa</taxon>
        <taxon>Chordata</taxon>
        <taxon>Craniata</taxon>
        <taxon>Vertebrata</taxon>
        <taxon>Euteleostomi</taxon>
        <taxon>Actinopterygii</taxon>
        <taxon>Neopterygii</taxon>
        <taxon>Teleostei</taxon>
        <taxon>Neoteleostei</taxon>
        <taxon>Acanthomorphata</taxon>
        <taxon>Eupercaria</taxon>
        <taxon>Tetraodontiformes</taxon>
        <taxon>Tetradontoidea</taxon>
        <taxon>Tetraodontidae</taxon>
        <taxon>Takifugu</taxon>
    </lineage>
</organism>
<keyword evidence="2" id="KW-1185">Reference proteome</keyword>
<reference evidence="1 2" key="1">
    <citation type="submission" date="2019-04" db="EMBL/GenBank/DDBJ databases">
        <title>Chromosome genome assembly for Takifugu flavidus.</title>
        <authorList>
            <person name="Xiao S."/>
        </authorList>
    </citation>
    <scope>NUCLEOTIDE SEQUENCE [LARGE SCALE GENOMIC DNA]</scope>
    <source>
        <strain evidence="1">HTHZ2018</strain>
        <tissue evidence="1">Muscle</tissue>
    </source>
</reference>
<sequence>MSENFDEPQTGSELARRVTVETHVFSQQMAQNQTAVSPQ</sequence>
<proteinExistence type="predicted"/>
<evidence type="ECO:0000313" key="2">
    <source>
        <dbReference type="Proteomes" id="UP000324091"/>
    </source>
</evidence>
<name>A0A5C6NXP2_9TELE</name>
<evidence type="ECO:0000313" key="1">
    <source>
        <dbReference type="EMBL" id="TWW71588.1"/>
    </source>
</evidence>
<comment type="caution">
    <text evidence="1">The sequence shown here is derived from an EMBL/GenBank/DDBJ whole genome shotgun (WGS) entry which is preliminary data.</text>
</comment>
<gene>
    <name evidence="1" type="ORF">D4764_16G0000850</name>
</gene>
<dbReference type="Proteomes" id="UP000324091">
    <property type="component" value="Chromosome 16"/>
</dbReference>